<dbReference type="GO" id="GO:0015074">
    <property type="term" value="P:DNA integration"/>
    <property type="evidence" value="ECO:0007669"/>
    <property type="project" value="InterPro"/>
</dbReference>
<dbReference type="SUPFAM" id="SSF56349">
    <property type="entry name" value="DNA breaking-rejoining enzymes"/>
    <property type="match status" value="1"/>
</dbReference>
<dbReference type="OrthoDB" id="261204at2157"/>
<accession>A0A830F670</accession>
<proteinExistence type="predicted"/>
<reference evidence="3 4" key="1">
    <citation type="journal article" date="2019" name="Int. J. Syst. Evol. Microbiol.">
        <title>The Global Catalogue of Microorganisms (GCM) 10K type strain sequencing project: providing services to taxonomists for standard genome sequencing and annotation.</title>
        <authorList>
            <consortium name="The Broad Institute Genomics Platform"/>
            <consortium name="The Broad Institute Genome Sequencing Center for Infectious Disease"/>
            <person name="Wu L."/>
            <person name="Ma J."/>
        </authorList>
    </citation>
    <scope>NUCLEOTIDE SEQUENCE [LARGE SCALE GENOMIC DNA]</scope>
    <source>
        <strain evidence="3 4">JCM 19585</strain>
    </source>
</reference>
<dbReference type="InterPro" id="IPR002104">
    <property type="entry name" value="Integrase_catalytic"/>
</dbReference>
<evidence type="ECO:0000259" key="2">
    <source>
        <dbReference type="PROSITE" id="PS51898"/>
    </source>
</evidence>
<evidence type="ECO:0000313" key="3">
    <source>
        <dbReference type="EMBL" id="GGL42741.1"/>
    </source>
</evidence>
<dbReference type="RefSeq" id="WP_188884286.1">
    <property type="nucleotide sequence ID" value="NZ_BMPF01000005.1"/>
</dbReference>
<sequence length="419" mass="47999">MPYYARFDDLEEFAEFYREEIAPALRADPAVDVDPERETPTYAWLKENYSGFVERLRREYDLSPGEFYEEVGLPPNPEEDDDGWGLDHDPTVRGLEDYLEELERDRGRAPTTVGPRRSRLRTYVTTYREVNGTSDLLSPLLDETAKPDEIARVRDTFRVLDDELGTLASKKKYVSAVKNWYTFLVEMGRGLYNPAENLLNRFGWDEDPIYDHPALSRDDLTALLDVANEEERFLLLALAGWGLRPVEACELHVDQLELDPDEGDVPYIAFEAGQRKNSRRTRNTVELLVGVGAIEERIDRLAEDSAWTGYLLPGQSPGRPISTQTARRWLRDLGERAGVTIDGGHPLPKMGRRTWYRLYRQQRPNIEAGTAAVAAAQGSRDASVSERNYLDERTRRQARADAMRDLVQKEFADIFGEYL</sequence>
<evidence type="ECO:0000256" key="1">
    <source>
        <dbReference type="ARBA" id="ARBA00023172"/>
    </source>
</evidence>
<comment type="caution">
    <text evidence="3">The sequence shown here is derived from an EMBL/GenBank/DDBJ whole genome shotgun (WGS) entry which is preliminary data.</text>
</comment>
<name>A0A830F670_9EURY</name>
<dbReference type="Pfam" id="PF00589">
    <property type="entry name" value="Phage_integrase"/>
    <property type="match status" value="1"/>
</dbReference>
<protein>
    <recommendedName>
        <fullName evidence="2">Tyr recombinase domain-containing protein</fullName>
    </recommendedName>
</protein>
<dbReference type="GO" id="GO:0006310">
    <property type="term" value="P:DNA recombination"/>
    <property type="evidence" value="ECO:0007669"/>
    <property type="project" value="UniProtKB-KW"/>
</dbReference>
<dbReference type="GO" id="GO:0003677">
    <property type="term" value="F:DNA binding"/>
    <property type="evidence" value="ECO:0007669"/>
    <property type="project" value="InterPro"/>
</dbReference>
<evidence type="ECO:0000313" key="4">
    <source>
        <dbReference type="Proteomes" id="UP000628840"/>
    </source>
</evidence>
<dbReference type="AlphaFoldDB" id="A0A830F670"/>
<dbReference type="Proteomes" id="UP000628840">
    <property type="component" value="Unassembled WGS sequence"/>
</dbReference>
<dbReference type="Gene3D" id="1.10.443.10">
    <property type="entry name" value="Intergrase catalytic core"/>
    <property type="match status" value="1"/>
</dbReference>
<organism evidence="3 4">
    <name type="scientific">Halarchaeum grantii</name>
    <dbReference type="NCBI Taxonomy" id="1193105"/>
    <lineage>
        <taxon>Archaea</taxon>
        <taxon>Methanobacteriati</taxon>
        <taxon>Methanobacteriota</taxon>
        <taxon>Stenosarchaea group</taxon>
        <taxon>Halobacteria</taxon>
        <taxon>Halobacteriales</taxon>
        <taxon>Halobacteriaceae</taxon>
    </lineage>
</organism>
<dbReference type="InterPro" id="IPR013762">
    <property type="entry name" value="Integrase-like_cat_sf"/>
</dbReference>
<dbReference type="InterPro" id="IPR011010">
    <property type="entry name" value="DNA_brk_join_enz"/>
</dbReference>
<keyword evidence="4" id="KW-1185">Reference proteome</keyword>
<feature type="domain" description="Tyr recombinase" evidence="2">
    <location>
        <begin position="210"/>
        <end position="402"/>
    </location>
</feature>
<keyword evidence="1" id="KW-0233">DNA recombination</keyword>
<dbReference type="PROSITE" id="PS51898">
    <property type="entry name" value="TYR_RECOMBINASE"/>
    <property type="match status" value="1"/>
</dbReference>
<dbReference type="EMBL" id="BMPF01000005">
    <property type="protein sequence ID" value="GGL42741.1"/>
    <property type="molecule type" value="Genomic_DNA"/>
</dbReference>
<gene>
    <name evidence="3" type="ORF">GCM10009037_27860</name>
</gene>